<evidence type="ECO:0008006" key="3">
    <source>
        <dbReference type="Google" id="ProtNLM"/>
    </source>
</evidence>
<dbReference type="OrthoDB" id="4177680at2759"/>
<evidence type="ECO:0000313" key="2">
    <source>
        <dbReference type="Proteomes" id="UP000663671"/>
    </source>
</evidence>
<dbReference type="VEuPathDB" id="FungiDB:I7I51_07591"/>
<sequence>MTFLDLNYLIRQDEDGGLFMGQAYYSTSELCSSLVFIKKVSFSPFMLCSSVVTLWLQQRGRQPKDQVGRQDIQISEALLLAARRCLATYLATFHLANQDNDPPYTHSECETLGNWRDGKHVTRGFIIIGCYTLTQPDWLESRFERNAWEKDPFIVECQVYDYLIENNLSGVVGPCCHGWLKLDKAQEQSLEWKLEWRRRTNTAEDPICGLLLEYIDGCTIDKARVTPAGAQSLRDQLHHLHNMDIAHGDLFPRNIMGSNDGRAFIVDFSSAKLWPHSSFMIRKREDFLCYTQSEKCKLELLLFRLQKVKLFPLDSCEILAYGNQLKRHQGMTFSTTESEEQAYGRPVCSWANANYAVVE</sequence>
<dbReference type="EMBL" id="CP069109">
    <property type="protein sequence ID" value="QSS58168.1"/>
    <property type="molecule type" value="Genomic_DNA"/>
</dbReference>
<protein>
    <recommendedName>
        <fullName evidence="3">Protein kinase domain-containing protein</fullName>
    </recommendedName>
</protein>
<reference evidence="1" key="1">
    <citation type="submission" date="2021-01" db="EMBL/GenBank/DDBJ databases">
        <title>Chromosome-level genome assembly of a human fungal pathogen reveals clustering of transcriptionally co-regulated genes.</title>
        <authorList>
            <person name="Voorhies M."/>
            <person name="Cohen S."/>
            <person name="Shea T.P."/>
            <person name="Petrus S."/>
            <person name="Munoz J.F."/>
            <person name="Poplawski S."/>
            <person name="Goldman W.E."/>
            <person name="Michael T."/>
            <person name="Cuomo C.A."/>
            <person name="Sil A."/>
            <person name="Beyhan S."/>
        </authorList>
    </citation>
    <scope>NUCLEOTIDE SEQUENCE</scope>
    <source>
        <strain evidence="1">WU24</strain>
    </source>
</reference>
<dbReference type="InterPro" id="IPR025213">
    <property type="entry name" value="Sim4_Fta2"/>
</dbReference>
<name>A0A8A1LVF7_AJECA</name>
<dbReference type="Gene3D" id="1.10.510.10">
    <property type="entry name" value="Transferase(Phosphotransferase) domain 1"/>
    <property type="match status" value="1"/>
</dbReference>
<dbReference type="SUPFAM" id="SSF56112">
    <property type="entry name" value="Protein kinase-like (PK-like)"/>
    <property type="match status" value="1"/>
</dbReference>
<dbReference type="Proteomes" id="UP000663671">
    <property type="component" value="Chromosome 2"/>
</dbReference>
<accession>A0A8A1LVF7</accession>
<evidence type="ECO:0000313" key="1">
    <source>
        <dbReference type="EMBL" id="QSS58168.1"/>
    </source>
</evidence>
<proteinExistence type="predicted"/>
<dbReference type="InterPro" id="IPR011009">
    <property type="entry name" value="Kinase-like_dom_sf"/>
</dbReference>
<gene>
    <name evidence="1" type="ORF">I7I51_07591</name>
</gene>
<organism evidence="1 2">
    <name type="scientific">Ajellomyces capsulatus</name>
    <name type="common">Darling's disease fungus</name>
    <name type="synonym">Histoplasma capsulatum</name>
    <dbReference type="NCBI Taxonomy" id="5037"/>
    <lineage>
        <taxon>Eukaryota</taxon>
        <taxon>Fungi</taxon>
        <taxon>Dikarya</taxon>
        <taxon>Ascomycota</taxon>
        <taxon>Pezizomycotina</taxon>
        <taxon>Eurotiomycetes</taxon>
        <taxon>Eurotiomycetidae</taxon>
        <taxon>Onygenales</taxon>
        <taxon>Ajellomycetaceae</taxon>
        <taxon>Histoplasma</taxon>
    </lineage>
</organism>
<dbReference type="AlphaFoldDB" id="A0A8A1LVF7"/>
<dbReference type="Pfam" id="PF13095">
    <property type="entry name" value="FTA2"/>
    <property type="match status" value="1"/>
</dbReference>